<evidence type="ECO:0000256" key="13">
    <source>
        <dbReference type="ARBA" id="ARBA00023180"/>
    </source>
</evidence>
<keyword evidence="12 21" id="KW-0675">Receptor</keyword>
<dbReference type="CDD" id="cd23509">
    <property type="entry name" value="Gnk2-like"/>
    <property type="match status" value="2"/>
</dbReference>
<keyword evidence="7 16" id="KW-0547">Nucleotide-binding</keyword>
<evidence type="ECO:0000256" key="11">
    <source>
        <dbReference type="ARBA" id="ARBA00023136"/>
    </source>
</evidence>
<dbReference type="GO" id="GO:0006979">
    <property type="term" value="P:response to oxidative stress"/>
    <property type="evidence" value="ECO:0007669"/>
    <property type="project" value="UniProtKB-ARBA"/>
</dbReference>
<feature type="domain" description="Gnk2-homologous" evidence="20">
    <location>
        <begin position="122"/>
        <end position="227"/>
    </location>
</feature>
<keyword evidence="6" id="KW-0677">Repeat</keyword>
<feature type="domain" description="Gnk2-homologous" evidence="20">
    <location>
        <begin position="13"/>
        <end position="116"/>
    </location>
</feature>
<feature type="domain" description="Protein kinase" evidence="19">
    <location>
        <begin position="339"/>
        <end position="632"/>
    </location>
</feature>
<feature type="region of interest" description="Disordered" evidence="17">
    <location>
        <begin position="657"/>
        <end position="686"/>
    </location>
</feature>
<evidence type="ECO:0000256" key="17">
    <source>
        <dbReference type="SAM" id="MobiDB-lite"/>
    </source>
</evidence>
<protein>
    <submittedName>
        <fullName evidence="21">Cysteine-rich receptor-like protein kinase 29</fullName>
    </submittedName>
</protein>
<dbReference type="PROSITE" id="PS00108">
    <property type="entry name" value="PROTEIN_KINASE_ST"/>
    <property type="match status" value="1"/>
</dbReference>
<dbReference type="FunFam" id="1.10.510.10:FF:000129">
    <property type="entry name" value="cysteine-rich receptor-like protein kinase 10"/>
    <property type="match status" value="1"/>
</dbReference>
<accession>A0A5D3CNE7</accession>
<dbReference type="Pfam" id="PF07714">
    <property type="entry name" value="PK_Tyr_Ser-Thr"/>
    <property type="match status" value="1"/>
</dbReference>
<dbReference type="FunFam" id="3.30.430.20:FF:000003">
    <property type="entry name" value="Cysteine-rich RLK (RECEPTOR-like protein kinase) 10"/>
    <property type="match status" value="1"/>
</dbReference>
<evidence type="ECO:0000256" key="18">
    <source>
        <dbReference type="SAM" id="Phobius"/>
    </source>
</evidence>
<dbReference type="Proteomes" id="UP000321947">
    <property type="component" value="Unassembled WGS sequence"/>
</dbReference>
<dbReference type="PROSITE" id="PS51473">
    <property type="entry name" value="GNK2"/>
    <property type="match status" value="2"/>
</dbReference>
<gene>
    <name evidence="21" type="ORF">E5676_scaffold255G006810</name>
</gene>
<dbReference type="GO" id="GO:0004674">
    <property type="term" value="F:protein serine/threonine kinase activity"/>
    <property type="evidence" value="ECO:0007669"/>
    <property type="project" value="UniProtKB-KW"/>
</dbReference>
<dbReference type="CDD" id="cd14066">
    <property type="entry name" value="STKc_IRAK"/>
    <property type="match status" value="1"/>
</dbReference>
<feature type="binding site" evidence="16">
    <location>
        <position position="367"/>
    </location>
    <ligand>
        <name>ATP</name>
        <dbReference type="ChEBI" id="CHEBI:30616"/>
    </ligand>
</feature>
<evidence type="ECO:0000256" key="12">
    <source>
        <dbReference type="ARBA" id="ARBA00023170"/>
    </source>
</evidence>
<dbReference type="FunFam" id="3.30.200.20:FF:000142">
    <property type="entry name" value="Cysteine-rich receptor-like protein kinase 10"/>
    <property type="match status" value="1"/>
</dbReference>
<keyword evidence="5" id="KW-0732">Signal</keyword>
<dbReference type="InterPro" id="IPR000719">
    <property type="entry name" value="Prot_kinase_dom"/>
</dbReference>
<dbReference type="GO" id="GO:0005886">
    <property type="term" value="C:plasma membrane"/>
    <property type="evidence" value="ECO:0007669"/>
    <property type="project" value="TreeGrafter"/>
</dbReference>
<feature type="transmembrane region" description="Helical" evidence="18">
    <location>
        <begin position="266"/>
        <end position="288"/>
    </location>
</feature>
<evidence type="ECO:0000313" key="22">
    <source>
        <dbReference type="Proteomes" id="UP000321947"/>
    </source>
</evidence>
<keyword evidence="3" id="KW-0808">Transferase</keyword>
<dbReference type="Gene3D" id="3.30.430.20">
    <property type="entry name" value="Gnk2 domain, C-X8-C-X2-C motif"/>
    <property type="match status" value="2"/>
</dbReference>
<dbReference type="InterPro" id="IPR008271">
    <property type="entry name" value="Ser/Thr_kinase_AS"/>
</dbReference>
<keyword evidence="8 21" id="KW-0418">Kinase</keyword>
<reference evidence="21 22" key="1">
    <citation type="submission" date="2019-08" db="EMBL/GenBank/DDBJ databases">
        <title>Draft genome sequences of two oriental melons (Cucumis melo L. var makuwa).</title>
        <authorList>
            <person name="Kwon S.-Y."/>
        </authorList>
    </citation>
    <scope>NUCLEOTIDE SEQUENCE [LARGE SCALE GENOMIC DNA]</scope>
    <source>
        <strain evidence="22">cv. Chang Bougi</strain>
        <tissue evidence="21">Leaf</tissue>
    </source>
</reference>
<dbReference type="PANTHER" id="PTHR27002">
    <property type="entry name" value="RECEPTOR-LIKE SERINE/THREONINE-PROTEIN KINASE SD1-8"/>
    <property type="match status" value="1"/>
</dbReference>
<evidence type="ECO:0000256" key="15">
    <source>
        <dbReference type="ARBA" id="ARBA00047951"/>
    </source>
</evidence>
<evidence type="ECO:0000256" key="14">
    <source>
        <dbReference type="ARBA" id="ARBA00047558"/>
    </source>
</evidence>
<keyword evidence="9 16" id="KW-0067">ATP-binding</keyword>
<dbReference type="AlphaFoldDB" id="A0A5D3CNE7"/>
<comment type="subcellular location">
    <subcellularLocation>
        <location evidence="1">Membrane</location>
        <topology evidence="1">Single-pass membrane protein</topology>
    </subcellularLocation>
</comment>
<dbReference type="PROSITE" id="PS00107">
    <property type="entry name" value="PROTEIN_KINASE_ATP"/>
    <property type="match status" value="1"/>
</dbReference>
<evidence type="ECO:0000256" key="2">
    <source>
        <dbReference type="ARBA" id="ARBA00022527"/>
    </source>
</evidence>
<dbReference type="Pfam" id="PF01657">
    <property type="entry name" value="Stress-antifung"/>
    <property type="match status" value="2"/>
</dbReference>
<dbReference type="InterPro" id="IPR011009">
    <property type="entry name" value="Kinase-like_dom_sf"/>
</dbReference>
<evidence type="ECO:0000256" key="8">
    <source>
        <dbReference type="ARBA" id="ARBA00022777"/>
    </source>
</evidence>
<dbReference type="PROSITE" id="PS50011">
    <property type="entry name" value="PROTEIN_KINASE_DOM"/>
    <property type="match status" value="1"/>
</dbReference>
<evidence type="ECO:0000256" key="5">
    <source>
        <dbReference type="ARBA" id="ARBA00022729"/>
    </source>
</evidence>
<keyword evidence="11 18" id="KW-0472">Membrane</keyword>
<dbReference type="InterPro" id="IPR002902">
    <property type="entry name" value="GNK2"/>
</dbReference>
<evidence type="ECO:0000256" key="10">
    <source>
        <dbReference type="ARBA" id="ARBA00022989"/>
    </source>
</evidence>
<dbReference type="SMART" id="SM00220">
    <property type="entry name" value="S_TKc"/>
    <property type="match status" value="1"/>
</dbReference>
<keyword evidence="13" id="KW-0325">Glycoprotein</keyword>
<dbReference type="EMBL" id="SSTD01010113">
    <property type="protein sequence ID" value="TYK13075.1"/>
    <property type="molecule type" value="Genomic_DNA"/>
</dbReference>
<dbReference type="InterPro" id="IPR038408">
    <property type="entry name" value="GNK2_sf"/>
</dbReference>
<evidence type="ECO:0000256" key="9">
    <source>
        <dbReference type="ARBA" id="ARBA00022840"/>
    </source>
</evidence>
<comment type="catalytic activity">
    <reaction evidence="14">
        <text>L-seryl-[protein] + ATP = O-phospho-L-seryl-[protein] + ADP + H(+)</text>
        <dbReference type="Rhea" id="RHEA:17989"/>
        <dbReference type="Rhea" id="RHEA-COMP:9863"/>
        <dbReference type="Rhea" id="RHEA-COMP:11604"/>
        <dbReference type="ChEBI" id="CHEBI:15378"/>
        <dbReference type="ChEBI" id="CHEBI:29999"/>
        <dbReference type="ChEBI" id="CHEBI:30616"/>
        <dbReference type="ChEBI" id="CHEBI:83421"/>
        <dbReference type="ChEBI" id="CHEBI:456216"/>
    </reaction>
</comment>
<sequence length="686" mass="77095">MFPIRVCASPPVFIGHFCSYDRGNFTSNSTYKTNLDHVLTTIATAKDTGNGFYSFSYGKNLDKANAIGLCRGDLMFDVCQSCLIDSIYLLKNLCPQQKEAIGWFDNCMLRYSSSSIFGVVDTRPKIYTWSTVNITEEAMFSQKLKLLLDSLKNNTSSGGSLMKYATGDVVAERLWTIYGLMQCTPDLSQLQCDECLESALQAIPPCCSEGMKVFLPSCHARYEPYIFFEFSSKWKRPLQPHPTSTMSTGASKDALFSGKKFKIRSVIVIVLPLVAVLALLTTGIFIFWRSRKLRERRESKIILFLSQNSPPPMASDGDINSVDFLQYDFKTIRGATNDFSTANELGRGGFGIVYKGKLLNGQEVAVKRLARGSQQGDLEFKNEVLLVAKLQHRNLVRLLGFCFERSERLLIYEFLPNSSLDRFIFGTFLHFVLSIFLSNENVDPMQRQYLDWPRRYKIIVGISRGLMYLHEDSRFKVIHHDLKASNILLDAELNPKINDFGMARLCSNNQSNGDTSKIKGTYGYMAPEYALYGHFSVKSDVFSFGVLLLEIVSGQKNGSFQDGENIKHLLSYTWENWTKGTIANIIDPILSGTCIDGIIRSTHLGLLCVQEDADSRPTMAFVVLMLNSNSFTLPAPTRPGFLLHSRSSNIAQQFNCSEGSQFSPSASNSIEEESSNQFNPYSRDLE</sequence>
<evidence type="ECO:0000256" key="3">
    <source>
        <dbReference type="ARBA" id="ARBA00022679"/>
    </source>
</evidence>
<dbReference type="PANTHER" id="PTHR27002:SF1073">
    <property type="entry name" value="CYSTEINE-RICH RECEPTOR-LIKE PROTEIN KINASE 29"/>
    <property type="match status" value="1"/>
</dbReference>
<evidence type="ECO:0000313" key="21">
    <source>
        <dbReference type="EMBL" id="TYK13075.1"/>
    </source>
</evidence>
<evidence type="ECO:0000259" key="20">
    <source>
        <dbReference type="PROSITE" id="PS51473"/>
    </source>
</evidence>
<dbReference type="SUPFAM" id="SSF56112">
    <property type="entry name" value="Protein kinase-like (PK-like)"/>
    <property type="match status" value="1"/>
</dbReference>
<evidence type="ECO:0000256" key="6">
    <source>
        <dbReference type="ARBA" id="ARBA00022737"/>
    </source>
</evidence>
<name>A0A5D3CNE7_CUCMM</name>
<dbReference type="InterPro" id="IPR001245">
    <property type="entry name" value="Ser-Thr/Tyr_kinase_cat_dom"/>
</dbReference>
<keyword evidence="4 18" id="KW-0812">Transmembrane</keyword>
<dbReference type="GO" id="GO:0005524">
    <property type="term" value="F:ATP binding"/>
    <property type="evidence" value="ECO:0007669"/>
    <property type="project" value="UniProtKB-UniRule"/>
</dbReference>
<comment type="caution">
    <text evidence="21">The sequence shown here is derived from an EMBL/GenBank/DDBJ whole genome shotgun (WGS) entry which is preliminary data.</text>
</comment>
<evidence type="ECO:0000259" key="19">
    <source>
        <dbReference type="PROSITE" id="PS50011"/>
    </source>
</evidence>
<keyword evidence="2" id="KW-0723">Serine/threonine-protein kinase</keyword>
<dbReference type="Gene3D" id="1.10.510.10">
    <property type="entry name" value="Transferase(Phosphotransferase) domain 1"/>
    <property type="match status" value="1"/>
</dbReference>
<dbReference type="InterPro" id="IPR017441">
    <property type="entry name" value="Protein_kinase_ATP_BS"/>
</dbReference>
<comment type="catalytic activity">
    <reaction evidence="15">
        <text>L-threonyl-[protein] + ATP = O-phospho-L-threonyl-[protein] + ADP + H(+)</text>
        <dbReference type="Rhea" id="RHEA:46608"/>
        <dbReference type="Rhea" id="RHEA-COMP:11060"/>
        <dbReference type="Rhea" id="RHEA-COMP:11605"/>
        <dbReference type="ChEBI" id="CHEBI:15378"/>
        <dbReference type="ChEBI" id="CHEBI:30013"/>
        <dbReference type="ChEBI" id="CHEBI:30616"/>
        <dbReference type="ChEBI" id="CHEBI:61977"/>
        <dbReference type="ChEBI" id="CHEBI:456216"/>
    </reaction>
</comment>
<evidence type="ECO:0000256" key="7">
    <source>
        <dbReference type="ARBA" id="ARBA00022741"/>
    </source>
</evidence>
<proteinExistence type="predicted"/>
<keyword evidence="10 18" id="KW-1133">Transmembrane helix</keyword>
<evidence type="ECO:0000256" key="1">
    <source>
        <dbReference type="ARBA" id="ARBA00004167"/>
    </source>
</evidence>
<evidence type="ECO:0000256" key="16">
    <source>
        <dbReference type="PROSITE-ProRule" id="PRU10141"/>
    </source>
</evidence>
<organism evidence="21 22">
    <name type="scientific">Cucumis melo var. makuwa</name>
    <name type="common">Oriental melon</name>
    <dbReference type="NCBI Taxonomy" id="1194695"/>
    <lineage>
        <taxon>Eukaryota</taxon>
        <taxon>Viridiplantae</taxon>
        <taxon>Streptophyta</taxon>
        <taxon>Embryophyta</taxon>
        <taxon>Tracheophyta</taxon>
        <taxon>Spermatophyta</taxon>
        <taxon>Magnoliopsida</taxon>
        <taxon>eudicotyledons</taxon>
        <taxon>Gunneridae</taxon>
        <taxon>Pentapetalae</taxon>
        <taxon>rosids</taxon>
        <taxon>fabids</taxon>
        <taxon>Cucurbitales</taxon>
        <taxon>Cucurbitaceae</taxon>
        <taxon>Benincaseae</taxon>
        <taxon>Cucumis</taxon>
    </lineage>
</organism>
<dbReference type="Gene3D" id="3.30.200.20">
    <property type="entry name" value="Phosphorylase Kinase, domain 1"/>
    <property type="match status" value="1"/>
</dbReference>
<evidence type="ECO:0000256" key="4">
    <source>
        <dbReference type="ARBA" id="ARBA00022692"/>
    </source>
</evidence>